<feature type="non-terminal residue" evidence="2">
    <location>
        <position position="1"/>
    </location>
</feature>
<evidence type="ECO:0000313" key="3">
    <source>
        <dbReference type="Proteomes" id="UP000499080"/>
    </source>
</evidence>
<name>A0A4Y2H846_ARAVE</name>
<reference evidence="2 3" key="1">
    <citation type="journal article" date="2019" name="Sci. Rep.">
        <title>Orb-weaving spider Araneus ventricosus genome elucidates the spidroin gene catalogue.</title>
        <authorList>
            <person name="Kono N."/>
            <person name="Nakamura H."/>
            <person name="Ohtoshi R."/>
            <person name="Moran D.A.P."/>
            <person name="Shinohara A."/>
            <person name="Yoshida Y."/>
            <person name="Fujiwara M."/>
            <person name="Mori M."/>
            <person name="Tomita M."/>
            <person name="Arakawa K."/>
        </authorList>
    </citation>
    <scope>NUCLEOTIDE SEQUENCE [LARGE SCALE GENOMIC DNA]</scope>
</reference>
<organism evidence="2 3">
    <name type="scientific">Araneus ventricosus</name>
    <name type="common">Orbweaver spider</name>
    <name type="synonym">Epeira ventricosa</name>
    <dbReference type="NCBI Taxonomy" id="182803"/>
    <lineage>
        <taxon>Eukaryota</taxon>
        <taxon>Metazoa</taxon>
        <taxon>Ecdysozoa</taxon>
        <taxon>Arthropoda</taxon>
        <taxon>Chelicerata</taxon>
        <taxon>Arachnida</taxon>
        <taxon>Araneae</taxon>
        <taxon>Araneomorphae</taxon>
        <taxon>Entelegynae</taxon>
        <taxon>Araneoidea</taxon>
        <taxon>Araneidae</taxon>
        <taxon>Araneus</taxon>
    </lineage>
</organism>
<accession>A0A4Y2H846</accession>
<dbReference type="EMBL" id="BGPR01102035">
    <property type="protein sequence ID" value="GBM61757.1"/>
    <property type="molecule type" value="Genomic_DNA"/>
</dbReference>
<feature type="region of interest" description="Disordered" evidence="1">
    <location>
        <begin position="1"/>
        <end position="27"/>
    </location>
</feature>
<protein>
    <submittedName>
        <fullName evidence="2">Uncharacterized protein</fullName>
    </submittedName>
</protein>
<gene>
    <name evidence="2" type="ORF">AVEN_167857_1</name>
</gene>
<comment type="caution">
    <text evidence="2">The sequence shown here is derived from an EMBL/GenBank/DDBJ whole genome shotgun (WGS) entry which is preliminary data.</text>
</comment>
<sequence>YGGPGSSKGYVPNTEGPGILSVLPPYR</sequence>
<evidence type="ECO:0000256" key="1">
    <source>
        <dbReference type="SAM" id="MobiDB-lite"/>
    </source>
</evidence>
<evidence type="ECO:0000313" key="2">
    <source>
        <dbReference type="EMBL" id="GBM61757.1"/>
    </source>
</evidence>
<dbReference type="AlphaFoldDB" id="A0A4Y2H846"/>
<proteinExistence type="predicted"/>
<keyword evidence="3" id="KW-1185">Reference proteome</keyword>
<dbReference type="Proteomes" id="UP000499080">
    <property type="component" value="Unassembled WGS sequence"/>
</dbReference>